<feature type="domain" description="Phytocyanin" evidence="4">
    <location>
        <begin position="548"/>
        <end position="614"/>
    </location>
</feature>
<dbReference type="FunFam" id="1.10.472.80:FF:000041">
    <property type="entry name" value="TBC domain containing protein"/>
    <property type="match status" value="1"/>
</dbReference>
<keyword evidence="2" id="KW-1133">Transmembrane helix</keyword>
<dbReference type="Gene3D" id="1.10.472.80">
    <property type="entry name" value="Ypt/Rab-GAP domain of gyp1p, domain 3"/>
    <property type="match status" value="1"/>
</dbReference>
<dbReference type="FunFam" id="1.10.8.270:FF:000028">
    <property type="entry name" value="TBC domain containing protein"/>
    <property type="match status" value="1"/>
</dbReference>
<dbReference type="Gene3D" id="1.10.8.270">
    <property type="entry name" value="putative rabgap domain of human tbc1 domain family member 14 like domains"/>
    <property type="match status" value="1"/>
</dbReference>
<protein>
    <recommendedName>
        <fullName evidence="7">Phytocyanin domain-containing protein</fullName>
    </recommendedName>
</protein>
<feature type="region of interest" description="Disordered" evidence="1">
    <location>
        <begin position="60"/>
        <end position="128"/>
    </location>
</feature>
<dbReference type="InterPro" id="IPR003245">
    <property type="entry name" value="Phytocyanin_dom"/>
</dbReference>
<dbReference type="InterPro" id="IPR035969">
    <property type="entry name" value="Rab-GAP_TBC_sf"/>
</dbReference>
<dbReference type="InterPro" id="IPR008972">
    <property type="entry name" value="Cupredoxin"/>
</dbReference>
<feature type="compositionally biased region" description="Polar residues" evidence="1">
    <location>
        <begin position="785"/>
        <end position="794"/>
    </location>
</feature>
<feature type="compositionally biased region" description="Low complexity" evidence="1">
    <location>
        <begin position="668"/>
        <end position="712"/>
    </location>
</feature>
<feature type="compositionally biased region" description="Pro residues" evidence="1">
    <location>
        <begin position="713"/>
        <end position="722"/>
    </location>
</feature>
<feature type="compositionally biased region" description="Pro residues" evidence="1">
    <location>
        <begin position="649"/>
        <end position="667"/>
    </location>
</feature>
<proteinExistence type="predicted"/>
<feature type="compositionally biased region" description="Polar residues" evidence="1">
    <location>
        <begin position="64"/>
        <end position="79"/>
    </location>
</feature>
<dbReference type="Pfam" id="PF02298">
    <property type="entry name" value="Cu_bind_like"/>
    <property type="match status" value="1"/>
</dbReference>
<dbReference type="Gene3D" id="1.10.10.750">
    <property type="entry name" value="Ypt/Rab-GAP domain of gyp1p, domain 1"/>
    <property type="match status" value="1"/>
</dbReference>
<dbReference type="STRING" id="106549.A0A540KWW8"/>
<name>A0A540KWW8_MALBA</name>
<dbReference type="PANTHER" id="PTHR22957">
    <property type="entry name" value="TBC1 DOMAIN FAMILY MEMBER GTPASE-ACTIVATING PROTEIN"/>
    <property type="match status" value="1"/>
</dbReference>
<gene>
    <name evidence="5" type="ORF">C1H46_035741</name>
</gene>
<feature type="compositionally biased region" description="Low complexity" evidence="1">
    <location>
        <begin position="769"/>
        <end position="778"/>
    </location>
</feature>
<keyword evidence="2" id="KW-0472">Membrane</keyword>
<dbReference type="SUPFAM" id="SSF47923">
    <property type="entry name" value="Ypt/Rab-GAP domain of gyp1p"/>
    <property type="match status" value="2"/>
</dbReference>
<dbReference type="SUPFAM" id="SSF49503">
    <property type="entry name" value="Cupredoxins"/>
    <property type="match status" value="1"/>
</dbReference>
<evidence type="ECO:0000259" key="3">
    <source>
        <dbReference type="PROSITE" id="PS50086"/>
    </source>
</evidence>
<feature type="compositionally biased region" description="Polar residues" evidence="1">
    <location>
        <begin position="747"/>
        <end position="756"/>
    </location>
</feature>
<feature type="compositionally biased region" description="Polar residues" evidence="1">
    <location>
        <begin position="21"/>
        <end position="30"/>
    </location>
</feature>
<dbReference type="FunFam" id="1.10.10.750:FF:000007">
    <property type="entry name" value="TBC1 domain family member"/>
    <property type="match status" value="1"/>
</dbReference>
<feature type="region of interest" description="Disordered" evidence="1">
    <location>
        <begin position="1"/>
        <end position="30"/>
    </location>
</feature>
<dbReference type="PANTHER" id="PTHR22957:SF26">
    <property type="entry name" value="LD44506P"/>
    <property type="match status" value="1"/>
</dbReference>
<sequence length="819" mass="88642">MNKKSNQSSDREENHSRKESAISTPDSRFNQTLRNVQGLLKGRSIPGKVLLTRRSNLLDPSKLQVPSPNYGRSLSFNDAETSDRRALEEDGEGLGKPSNTANSNKLTSSTSNVENISKGAQKSTMGARATDSARVMKFTRVLSGTTVILEKLRELAWSGIPPYMRPDIWRLLLGYAPSNSDRREGVLRRKRLEYLDCVSQYYDIPDTERSDDEINMLRQIAVDCPRTVPDVSFFQQEQVQKSLERILYTWAIRHPASGYVQGINDLVTPFLVVFLSEYLEGSVDNWSISDLSPDKISNVEADCYWCLSNLLEGMQDHYTFAQPGIQRLVFKLKEVVRRIDEPVSRHVEQQGLEFLQFSFRWFNCLLIREIPFNLISRLWDTYLAEGDALPDFLAYIFASFLLTWSEELQKLDFQELVMFLQHLPTHNWTHQELEMVLSRAFMCSLEPSLQTGYVVVLCYLSSEGTQGSFGSDYGRVRITFEGKHLPPKVMLTVLESLSKRALINLKGLEVSRPRGAAMDAYALASFTCLTVNHTLLRATASGLRKTDFKYKKGSDSVLVVNKDDYFSCNTQNPIQKLDGGDSDFTLDRSGPFYFISGQNGNCQKGQKLLVIVLAPRQPKPPVLPPPPTSPTAPGPGPTTPTSPTAPQKPYHPPAASPPQGPGLPPAGGPVSLSPSPVITTPPSASPGPGSSQPSPSPSTSLVPAPASGYTPTTSPPAPPPEGLAPTPSGVPGGPTPAPSGEPAGPTPSGTVTSPSGQPAGATPAPSGQPAGPTSGTVTSPPPGSQESTAPSNNGALHGVAAPSIVLVSLAVVLVSVALS</sequence>
<feature type="compositionally biased region" description="Basic and acidic residues" evidence="1">
    <location>
        <begin position="9"/>
        <end position="20"/>
    </location>
</feature>
<evidence type="ECO:0000313" key="5">
    <source>
        <dbReference type="EMBL" id="TQD78690.1"/>
    </source>
</evidence>
<dbReference type="GO" id="GO:0005096">
    <property type="term" value="F:GTPase activator activity"/>
    <property type="evidence" value="ECO:0007669"/>
    <property type="project" value="TreeGrafter"/>
</dbReference>
<dbReference type="GO" id="GO:0009055">
    <property type="term" value="F:electron transfer activity"/>
    <property type="evidence" value="ECO:0007669"/>
    <property type="project" value="InterPro"/>
</dbReference>
<dbReference type="PROSITE" id="PS50086">
    <property type="entry name" value="TBC_RABGAP"/>
    <property type="match status" value="1"/>
</dbReference>
<dbReference type="Proteomes" id="UP000315295">
    <property type="component" value="Unassembled WGS sequence"/>
</dbReference>
<dbReference type="SMART" id="SM00164">
    <property type="entry name" value="TBC"/>
    <property type="match status" value="1"/>
</dbReference>
<evidence type="ECO:0000256" key="1">
    <source>
        <dbReference type="SAM" id="MobiDB-lite"/>
    </source>
</evidence>
<dbReference type="AlphaFoldDB" id="A0A540KWW8"/>
<evidence type="ECO:0000256" key="2">
    <source>
        <dbReference type="SAM" id="Phobius"/>
    </source>
</evidence>
<dbReference type="Gene3D" id="2.60.40.420">
    <property type="entry name" value="Cupredoxins - blue copper proteins"/>
    <property type="match status" value="1"/>
</dbReference>
<dbReference type="InterPro" id="IPR000195">
    <property type="entry name" value="Rab-GAP-TBC_dom"/>
</dbReference>
<feature type="compositionally biased region" description="Pro residues" evidence="1">
    <location>
        <begin position="618"/>
        <end position="640"/>
    </location>
</feature>
<organism evidence="5 6">
    <name type="scientific">Malus baccata</name>
    <name type="common">Siberian crab apple</name>
    <name type="synonym">Pyrus baccata</name>
    <dbReference type="NCBI Taxonomy" id="106549"/>
    <lineage>
        <taxon>Eukaryota</taxon>
        <taxon>Viridiplantae</taxon>
        <taxon>Streptophyta</taxon>
        <taxon>Embryophyta</taxon>
        <taxon>Tracheophyta</taxon>
        <taxon>Spermatophyta</taxon>
        <taxon>Magnoliopsida</taxon>
        <taxon>eudicotyledons</taxon>
        <taxon>Gunneridae</taxon>
        <taxon>Pentapetalae</taxon>
        <taxon>rosids</taxon>
        <taxon>fabids</taxon>
        <taxon>Rosales</taxon>
        <taxon>Rosaceae</taxon>
        <taxon>Amygdaloideae</taxon>
        <taxon>Maleae</taxon>
        <taxon>Malus</taxon>
    </lineage>
</organism>
<reference evidence="5 6" key="1">
    <citation type="journal article" date="2019" name="G3 (Bethesda)">
        <title>Sequencing of a Wild Apple (Malus baccata) Genome Unravels the Differences Between Cultivated and Wild Apple Species Regarding Disease Resistance and Cold Tolerance.</title>
        <authorList>
            <person name="Chen X."/>
        </authorList>
    </citation>
    <scope>NUCLEOTIDE SEQUENCE [LARGE SCALE GENOMIC DNA]</scope>
    <source>
        <strain evidence="6">cv. Shandingzi</strain>
        <tissue evidence="5">Leaves</tissue>
    </source>
</reference>
<feature type="compositionally biased region" description="Polar residues" evidence="1">
    <location>
        <begin position="97"/>
        <end position="124"/>
    </location>
</feature>
<dbReference type="PROSITE" id="PS51485">
    <property type="entry name" value="PHYTOCYANIN"/>
    <property type="match status" value="1"/>
</dbReference>
<evidence type="ECO:0000313" key="6">
    <source>
        <dbReference type="Proteomes" id="UP000315295"/>
    </source>
</evidence>
<keyword evidence="6" id="KW-1185">Reference proteome</keyword>
<dbReference type="EMBL" id="VIEB01000896">
    <property type="protein sequence ID" value="TQD78690.1"/>
    <property type="molecule type" value="Genomic_DNA"/>
</dbReference>
<dbReference type="Pfam" id="PF00566">
    <property type="entry name" value="RabGAP-TBC"/>
    <property type="match status" value="1"/>
</dbReference>
<feature type="domain" description="Rab-GAP TBC" evidence="3">
    <location>
        <begin position="159"/>
        <end position="386"/>
    </location>
</feature>
<evidence type="ECO:0000259" key="4">
    <source>
        <dbReference type="PROSITE" id="PS51485"/>
    </source>
</evidence>
<evidence type="ECO:0008006" key="7">
    <source>
        <dbReference type="Google" id="ProtNLM"/>
    </source>
</evidence>
<keyword evidence="2" id="KW-0812">Transmembrane</keyword>
<feature type="transmembrane region" description="Helical" evidence="2">
    <location>
        <begin position="795"/>
        <end position="818"/>
    </location>
</feature>
<comment type="caution">
    <text evidence="5">The sequence shown here is derived from an EMBL/GenBank/DDBJ whole genome shotgun (WGS) entry which is preliminary data.</text>
</comment>
<feature type="region of interest" description="Disordered" evidence="1">
    <location>
        <begin position="618"/>
        <end position="796"/>
    </location>
</feature>
<accession>A0A540KWW8</accession>